<evidence type="ECO:0000313" key="2">
    <source>
        <dbReference type="EMBL" id="MDQ1121576.1"/>
    </source>
</evidence>
<organism evidence="2 3">
    <name type="scientific">Microbacterium trichothecenolyticum</name>
    <name type="common">Aureobacterium trichothecenolyticum</name>
    <dbReference type="NCBI Taxonomy" id="69370"/>
    <lineage>
        <taxon>Bacteria</taxon>
        <taxon>Bacillati</taxon>
        <taxon>Actinomycetota</taxon>
        <taxon>Actinomycetes</taxon>
        <taxon>Micrococcales</taxon>
        <taxon>Microbacteriaceae</taxon>
        <taxon>Microbacterium</taxon>
    </lineage>
</organism>
<gene>
    <name evidence="2" type="ORF">QE412_000149</name>
</gene>
<evidence type="ECO:0000256" key="1">
    <source>
        <dbReference type="SAM" id="Phobius"/>
    </source>
</evidence>
<evidence type="ECO:0000313" key="3">
    <source>
        <dbReference type="Proteomes" id="UP001226691"/>
    </source>
</evidence>
<feature type="transmembrane region" description="Helical" evidence="1">
    <location>
        <begin position="112"/>
        <end position="137"/>
    </location>
</feature>
<accession>A0ABU0TPH7</accession>
<feature type="transmembrane region" description="Helical" evidence="1">
    <location>
        <begin position="149"/>
        <end position="167"/>
    </location>
</feature>
<dbReference type="EMBL" id="JAUTBF010000001">
    <property type="protein sequence ID" value="MDQ1121576.1"/>
    <property type="molecule type" value="Genomic_DNA"/>
</dbReference>
<name>A0ABU0TPH7_MICTR</name>
<feature type="transmembrane region" description="Helical" evidence="1">
    <location>
        <begin position="196"/>
        <end position="214"/>
    </location>
</feature>
<feature type="transmembrane region" description="Helical" evidence="1">
    <location>
        <begin position="81"/>
        <end position="100"/>
    </location>
</feature>
<keyword evidence="1" id="KW-1133">Transmembrane helix</keyword>
<dbReference type="Proteomes" id="UP001226691">
    <property type="component" value="Unassembled WGS sequence"/>
</dbReference>
<dbReference type="RefSeq" id="WP_307478901.1">
    <property type="nucleotide sequence ID" value="NZ_JAUTBF010000001.1"/>
</dbReference>
<keyword evidence="1" id="KW-0812">Transmembrane</keyword>
<sequence>MRLRTTSTQRTYRYVRLSLIGATVLLAVAVAIDSVTGGVPASLSASYYTSAGPAFVGSLMAVALALVALSGRSVEQGLLDVAAVLALVIAAVPTTVVGPPCPGAAVCVPPSVVASITTTGGAVAVVVVLGVMTAVVLARVHGSAGRGTIVTIVAVSVVTFAFVGWAVLSFASFLAAAHNVAAIGFFLLIALGAPPWILVGEALAVGFFALFWVVQTIELWNEPDPALRA</sequence>
<reference evidence="2 3" key="1">
    <citation type="submission" date="2023-07" db="EMBL/GenBank/DDBJ databases">
        <title>Functional and genomic diversity of the sorghum phyllosphere microbiome.</title>
        <authorList>
            <person name="Shade A."/>
        </authorList>
    </citation>
    <scope>NUCLEOTIDE SEQUENCE [LARGE SCALE GENOMIC DNA]</scope>
    <source>
        <strain evidence="2 3">SORGH_AS_1207</strain>
    </source>
</reference>
<proteinExistence type="predicted"/>
<keyword evidence="1" id="KW-0472">Membrane</keyword>
<comment type="caution">
    <text evidence="2">The sequence shown here is derived from an EMBL/GenBank/DDBJ whole genome shotgun (WGS) entry which is preliminary data.</text>
</comment>
<protein>
    <submittedName>
        <fullName evidence="2">Uncharacterized protein</fullName>
    </submittedName>
</protein>
<feature type="transmembrane region" description="Helical" evidence="1">
    <location>
        <begin position="47"/>
        <end position="69"/>
    </location>
</feature>
<keyword evidence="3" id="KW-1185">Reference proteome</keyword>